<sequence length="222" mass="25699">MEGRGVPEIISTAVSDIAEIKLTEKGYFIYAYTVQLYHSSLRQFWRAAPLSDRCRELTEKYLDGLSYVNYNVLVTDWDSSNVEDILMPCMFEDLYRMDTGEILRPENGEIPAEVYERIMTTHFPVTKERIREICGYRADTDSYPYEIIFSSPYPPFGEVVGDKENPDGTLTLFVDEVWPDYNSDCAFTNIITVQPFDDGTFRYLSNSIEKKELEIPGVYDMK</sequence>
<name>A0A2K4ZBK0_9FIRM</name>
<dbReference type="Pfam" id="PF19546">
    <property type="entry name" value="DUF6070"/>
    <property type="match status" value="1"/>
</dbReference>
<dbReference type="Proteomes" id="UP000236311">
    <property type="component" value="Unassembled WGS sequence"/>
</dbReference>
<accession>A0A2K4ZBK0</accession>
<evidence type="ECO:0000313" key="2">
    <source>
        <dbReference type="Proteomes" id="UP000236311"/>
    </source>
</evidence>
<protein>
    <submittedName>
        <fullName evidence="1">Uncharacterized protein</fullName>
    </submittedName>
</protein>
<proteinExistence type="predicted"/>
<dbReference type="RefSeq" id="WP_207656127.1">
    <property type="nucleotide sequence ID" value="NZ_JANJZD010000002.1"/>
</dbReference>
<gene>
    <name evidence="1" type="ORF">AMURIS_00538</name>
</gene>
<dbReference type="InterPro" id="IPR045714">
    <property type="entry name" value="DUF6070"/>
</dbReference>
<dbReference type="AlphaFoldDB" id="A0A2K4ZBK0"/>
<evidence type="ECO:0000313" key="1">
    <source>
        <dbReference type="EMBL" id="SOY27833.1"/>
    </source>
</evidence>
<keyword evidence="2" id="KW-1185">Reference proteome</keyword>
<organism evidence="1 2">
    <name type="scientific">Acetatifactor muris</name>
    <dbReference type="NCBI Taxonomy" id="879566"/>
    <lineage>
        <taxon>Bacteria</taxon>
        <taxon>Bacillati</taxon>
        <taxon>Bacillota</taxon>
        <taxon>Clostridia</taxon>
        <taxon>Lachnospirales</taxon>
        <taxon>Lachnospiraceae</taxon>
        <taxon>Acetatifactor</taxon>
    </lineage>
</organism>
<reference evidence="1 2" key="1">
    <citation type="submission" date="2018-01" db="EMBL/GenBank/DDBJ databases">
        <authorList>
            <person name="Gaut B.S."/>
            <person name="Morton B.R."/>
            <person name="Clegg M.T."/>
            <person name="Duvall M.R."/>
        </authorList>
    </citation>
    <scope>NUCLEOTIDE SEQUENCE [LARGE SCALE GENOMIC DNA]</scope>
    <source>
        <strain evidence="1">GP69</strain>
    </source>
</reference>
<dbReference type="EMBL" id="OFSM01000002">
    <property type="protein sequence ID" value="SOY27833.1"/>
    <property type="molecule type" value="Genomic_DNA"/>
</dbReference>